<proteinExistence type="predicted"/>
<sequence length="127" mass="14897">MIPKIFHNYNLNHDHDPDLTNHRDLTIPSPKTQDSGEWHHNGEGSNLSHSSESRIQYTFYSQSSRKMQPSSFTLLPRLFWDFMFMYLCHLGPSRHQNGISYSGWVTPDYYNFSKTIGNEGCWNILLK</sequence>
<evidence type="ECO:0000256" key="1">
    <source>
        <dbReference type="SAM" id="MobiDB-lite"/>
    </source>
</evidence>
<gene>
    <name evidence="2" type="ORF">K7432_013551</name>
</gene>
<reference evidence="2 3" key="1">
    <citation type="submission" date="2023-04" db="EMBL/GenBank/DDBJ databases">
        <title>Genome of Basidiobolus ranarum AG-B5.</title>
        <authorList>
            <person name="Stajich J.E."/>
            <person name="Carter-House D."/>
            <person name="Gryganskyi A."/>
        </authorList>
    </citation>
    <scope>NUCLEOTIDE SEQUENCE [LARGE SCALE GENOMIC DNA]</scope>
    <source>
        <strain evidence="2 3">AG-B5</strain>
    </source>
</reference>
<keyword evidence="3" id="KW-1185">Reference proteome</keyword>
<organism evidence="2 3">
    <name type="scientific">Basidiobolus ranarum</name>
    <dbReference type="NCBI Taxonomy" id="34480"/>
    <lineage>
        <taxon>Eukaryota</taxon>
        <taxon>Fungi</taxon>
        <taxon>Fungi incertae sedis</taxon>
        <taxon>Zoopagomycota</taxon>
        <taxon>Entomophthoromycotina</taxon>
        <taxon>Basidiobolomycetes</taxon>
        <taxon>Basidiobolales</taxon>
        <taxon>Basidiobolaceae</taxon>
        <taxon>Basidiobolus</taxon>
    </lineage>
</organism>
<evidence type="ECO:0000313" key="3">
    <source>
        <dbReference type="Proteomes" id="UP001479436"/>
    </source>
</evidence>
<evidence type="ECO:0000313" key="2">
    <source>
        <dbReference type="EMBL" id="KAK9694153.1"/>
    </source>
</evidence>
<protein>
    <submittedName>
        <fullName evidence="2">Uncharacterized protein</fullName>
    </submittedName>
</protein>
<dbReference type="EMBL" id="JASJQH010008235">
    <property type="protein sequence ID" value="KAK9694153.1"/>
    <property type="molecule type" value="Genomic_DNA"/>
</dbReference>
<dbReference type="Proteomes" id="UP001479436">
    <property type="component" value="Unassembled WGS sequence"/>
</dbReference>
<comment type="caution">
    <text evidence="2">The sequence shown here is derived from an EMBL/GenBank/DDBJ whole genome shotgun (WGS) entry which is preliminary data.</text>
</comment>
<accession>A0ABR2VR27</accession>
<feature type="region of interest" description="Disordered" evidence="1">
    <location>
        <begin position="20"/>
        <end position="50"/>
    </location>
</feature>
<name>A0ABR2VR27_9FUNG</name>